<dbReference type="RefSeq" id="WP_394415317.1">
    <property type="nucleotide sequence ID" value="NZ_JBIGIC010000011.1"/>
</dbReference>
<evidence type="ECO:0000313" key="4">
    <source>
        <dbReference type="EMBL" id="MFG6489114.1"/>
    </source>
</evidence>
<comment type="caution">
    <text evidence="4">The sequence shown here is derived from an EMBL/GenBank/DDBJ whole genome shotgun (WGS) entry which is preliminary data.</text>
</comment>
<dbReference type="EMBL" id="JBIGIC010000011">
    <property type="protein sequence ID" value="MFG6489114.1"/>
    <property type="molecule type" value="Genomic_DNA"/>
</dbReference>
<dbReference type="Pfam" id="PF04984">
    <property type="entry name" value="Phage_sheath_1"/>
    <property type="match status" value="1"/>
</dbReference>
<protein>
    <submittedName>
        <fullName evidence="4">Phage tail sheath C-terminal domain-containing protein</fullName>
    </submittedName>
</protein>
<accession>A0ABW7HH79</accession>
<dbReference type="Pfam" id="PF17482">
    <property type="entry name" value="Phage_sheath_1C"/>
    <property type="match status" value="1"/>
</dbReference>
<feature type="domain" description="Tail sheath protein C-terminal" evidence="3">
    <location>
        <begin position="556"/>
        <end position="650"/>
    </location>
</feature>
<evidence type="ECO:0000313" key="5">
    <source>
        <dbReference type="Proteomes" id="UP001606134"/>
    </source>
</evidence>
<organism evidence="4 5">
    <name type="scientific">Pelomonas candidula</name>
    <dbReference type="NCBI Taxonomy" id="3299025"/>
    <lineage>
        <taxon>Bacteria</taxon>
        <taxon>Pseudomonadati</taxon>
        <taxon>Pseudomonadota</taxon>
        <taxon>Betaproteobacteria</taxon>
        <taxon>Burkholderiales</taxon>
        <taxon>Sphaerotilaceae</taxon>
        <taxon>Roseateles</taxon>
    </lineage>
</organism>
<evidence type="ECO:0000259" key="3">
    <source>
        <dbReference type="Pfam" id="PF17482"/>
    </source>
</evidence>
<sequence>MAEMVIPGTYIEERTEGLISAGGVTTGVVGVIGTASSGPIGVPVTLASLSDANDLFGAPDRFNVPSDGSNPLTLTRALQLVYGNGASTVIAVRVASARAAAAQYALKDAADHTVAVLTAATPGTWGNNIQVAVTDAKTPARITGERQTSGFSALKYHSVQPGPQNRLQVVRGDTRRVDNFDIDYKYVTRDETVAKNGSGTFQLANAPAAVVAAINSIVVRDGNGAPVRAYGANTPAGVTPGTIIYDIAATPGVGEVRLNATTGELTFEATQVPAAGQSVVATYGVDHAPPAAGHVLITVWNGQLDFAAGEGPRAVAGDVLSASYSVEPADSVQVNLSWGQVKESYVVPDGNSLATMAAASALVSVAADAGFGNARPATGVSAYFGTGSNLGGADGADAGTDEYAAGLDAISNQLVNIVVLAGQDAAGMGSTLVDHLLATEQVDLERIGVIGAPGSTVADFLGHKMAEARVVLAAPGIRQPDGTVLPPAYTAAAVAGMIASLPVQTSLTNKVINVPDLTLYANRGQQAQLIERNVLMLINKEGIRALKGVTTEGVGEPFSSIPTRRIVDYAKYGVRSAANPYIGRLNNARVRTALKATLDAFLTGMVQDEALTGYTLDVSATRAQEIAGQVSVVMTIQPTFSIDYIRVVMTLQ</sequence>
<dbReference type="Proteomes" id="UP001606134">
    <property type="component" value="Unassembled WGS sequence"/>
</dbReference>
<evidence type="ECO:0000256" key="1">
    <source>
        <dbReference type="ARBA" id="ARBA00008005"/>
    </source>
</evidence>
<gene>
    <name evidence="4" type="ORF">ACG04R_20680</name>
</gene>
<reference evidence="4 5" key="1">
    <citation type="submission" date="2024-08" db="EMBL/GenBank/DDBJ databases">
        <authorList>
            <person name="Lu H."/>
        </authorList>
    </citation>
    <scope>NUCLEOTIDE SEQUENCE [LARGE SCALE GENOMIC DNA]</scope>
    <source>
        <strain evidence="4 5">BYS78W</strain>
    </source>
</reference>
<comment type="similarity">
    <text evidence="1">Belongs to the myoviridae tail sheath protein family.</text>
</comment>
<evidence type="ECO:0000259" key="2">
    <source>
        <dbReference type="Pfam" id="PF04984"/>
    </source>
</evidence>
<proteinExistence type="inferred from homology"/>
<feature type="domain" description="Tail sheath protein subtilisin-like" evidence="2">
    <location>
        <begin position="398"/>
        <end position="551"/>
    </location>
</feature>
<dbReference type="InterPro" id="IPR052042">
    <property type="entry name" value="Tail_sheath_structural"/>
</dbReference>
<dbReference type="PANTHER" id="PTHR35861:SF1">
    <property type="entry name" value="PHAGE TAIL SHEATH PROTEIN"/>
    <property type="match status" value="1"/>
</dbReference>
<dbReference type="InterPro" id="IPR035089">
    <property type="entry name" value="Phage_sheath_subtilisin"/>
</dbReference>
<dbReference type="PANTHER" id="PTHR35861">
    <property type="match status" value="1"/>
</dbReference>
<dbReference type="Gene3D" id="3.30.1370.220">
    <property type="match status" value="1"/>
</dbReference>
<name>A0ABW7HH79_9BURK</name>
<keyword evidence="5" id="KW-1185">Reference proteome</keyword>
<dbReference type="InterPro" id="IPR020287">
    <property type="entry name" value="Tail_sheath_C"/>
</dbReference>